<organism evidence="1 2">
    <name type="scientific">Angiostrongylus cantonensis</name>
    <name type="common">Rat lungworm</name>
    <dbReference type="NCBI Taxonomy" id="6313"/>
    <lineage>
        <taxon>Eukaryota</taxon>
        <taxon>Metazoa</taxon>
        <taxon>Ecdysozoa</taxon>
        <taxon>Nematoda</taxon>
        <taxon>Chromadorea</taxon>
        <taxon>Rhabditida</taxon>
        <taxon>Rhabditina</taxon>
        <taxon>Rhabditomorpha</taxon>
        <taxon>Strongyloidea</taxon>
        <taxon>Metastrongylidae</taxon>
        <taxon>Angiostrongylus</taxon>
    </lineage>
</organism>
<accession>A0A0K0DD98</accession>
<sequence length="349" mass="40360">MRLELKENAAEIDVVSVIKTRQAVRMMSYQFEAILNSLKTEGLMPADSKEKWSEVVADLRDGADRILWIPSLSFKDWLYSVKWIRPLRESSRHKVVDILNRALCSSEVRKFECGIRIATDGRSMWFLKKGVCRVTEWIPLNKCRYRNYDTHVVQGEFIAERNILMSGWTGRRLPLMWTRRRYETTTYCEMVEVSAEIIGEMVKAEPAVYTIVSNNVQAERLMIELRHTKMQDDNDVSNFWTAFQSRGKSFTKAEQLTVPEGRVGIVGCWTQITLVSPRAAVDGCLHIRGPADLWVEPADQRAPGIVFFEKRRMEECVECSARNNSTISFIHYGPSRVSEQRPVTRRDCH</sequence>
<evidence type="ECO:0000313" key="2">
    <source>
        <dbReference type="WBParaSite" id="ACAC_0000866901-mRNA-1"/>
    </source>
</evidence>
<reference evidence="1" key="1">
    <citation type="submission" date="2012-09" db="EMBL/GenBank/DDBJ databases">
        <authorList>
            <person name="Martin A.A."/>
        </authorList>
    </citation>
    <scope>NUCLEOTIDE SEQUENCE</scope>
</reference>
<dbReference type="STRING" id="6313.A0A0K0DD98"/>
<name>A0A0K0DD98_ANGCA</name>
<keyword evidence="1" id="KW-1185">Reference proteome</keyword>
<dbReference type="AlphaFoldDB" id="A0A0K0DD98"/>
<dbReference type="Proteomes" id="UP000035642">
    <property type="component" value="Unassembled WGS sequence"/>
</dbReference>
<proteinExistence type="predicted"/>
<evidence type="ECO:0000313" key="1">
    <source>
        <dbReference type="Proteomes" id="UP000035642"/>
    </source>
</evidence>
<reference evidence="2" key="2">
    <citation type="submission" date="2017-02" db="UniProtKB">
        <authorList>
            <consortium name="WormBaseParasite"/>
        </authorList>
    </citation>
    <scope>IDENTIFICATION</scope>
</reference>
<protein>
    <submittedName>
        <fullName evidence="2">DUF659 domain-containing protein</fullName>
    </submittedName>
</protein>
<dbReference type="WBParaSite" id="ACAC_0000866901-mRNA-1">
    <property type="protein sequence ID" value="ACAC_0000866901-mRNA-1"/>
    <property type="gene ID" value="ACAC_0000866901"/>
</dbReference>